<dbReference type="Pfam" id="PF21621">
    <property type="entry name" value="MPI_cupin_dom"/>
    <property type="match status" value="1"/>
</dbReference>
<evidence type="ECO:0000256" key="1">
    <source>
        <dbReference type="ARBA" id="ARBA00022723"/>
    </source>
</evidence>
<evidence type="ECO:0000256" key="2">
    <source>
        <dbReference type="ARBA" id="ARBA00022833"/>
    </source>
</evidence>
<dbReference type="PANTHER" id="PTHR42742">
    <property type="entry name" value="TRANSCRIPTIONAL REPRESSOR MPRA"/>
    <property type="match status" value="1"/>
</dbReference>
<dbReference type="InterPro" id="IPR049071">
    <property type="entry name" value="MPI_cupin_dom"/>
</dbReference>
<feature type="domain" description="Mannose-6-phosphate isomerase cupin" evidence="7">
    <location>
        <begin position="231"/>
        <end position="303"/>
    </location>
</feature>
<evidence type="ECO:0000313" key="8">
    <source>
        <dbReference type="EMBL" id="SHI49849.1"/>
    </source>
</evidence>
<reference evidence="8 9" key="1">
    <citation type="submission" date="2016-11" db="EMBL/GenBank/DDBJ databases">
        <authorList>
            <person name="Jaros S."/>
            <person name="Januszkiewicz K."/>
            <person name="Wedrychowicz H."/>
        </authorList>
    </citation>
    <scope>NUCLEOTIDE SEQUENCE [LARGE SCALE GENOMIC DNA]</scope>
    <source>
        <strain evidence="8 9">DSM 21864</strain>
    </source>
</reference>
<keyword evidence="2 5" id="KW-0862">Zinc</keyword>
<feature type="binding site" evidence="5">
    <location>
        <position position="167"/>
    </location>
    <ligand>
        <name>Zn(2+)</name>
        <dbReference type="ChEBI" id="CHEBI:29105"/>
    </ligand>
</feature>
<organism evidence="8 9">
    <name type="scientific">Clostridium amylolyticum</name>
    <dbReference type="NCBI Taxonomy" id="1121298"/>
    <lineage>
        <taxon>Bacteria</taxon>
        <taxon>Bacillati</taxon>
        <taxon>Bacillota</taxon>
        <taxon>Clostridia</taxon>
        <taxon>Eubacteriales</taxon>
        <taxon>Clostridiaceae</taxon>
        <taxon>Clostridium</taxon>
    </lineage>
</organism>
<dbReference type="PIRSF" id="PIRSF036894">
    <property type="entry name" value="PMI_Firm_short"/>
    <property type="match status" value="1"/>
</dbReference>
<dbReference type="GO" id="GO:0005975">
    <property type="term" value="P:carbohydrate metabolic process"/>
    <property type="evidence" value="ECO:0007669"/>
    <property type="project" value="InterPro"/>
</dbReference>
<dbReference type="EMBL" id="FQZO01000001">
    <property type="protein sequence ID" value="SHI49849.1"/>
    <property type="molecule type" value="Genomic_DNA"/>
</dbReference>
<name>A0A1M6BM84_9CLOT</name>
<sequence length="305" mass="34764">MKPIRLQPVNVKALWAGNRLSKLRNLEEGTGIIREVCAYRKSENSILNDEYKGMNLRDLINLHYNDLMGNDNSDQMIRAAYIDAREDLSIQVHPGEEYAKKMENDFGKSESWYVLECDENSSVIAGCSINDSELLKQVAINGSIEEYLIRIPVRQGDFVYIPAGLIHACGKGTLVMEIGSFGGVTYRMYDYGRGRELHLDKGFQVLDTSLRASKKEFPLDSRNKNRIENGVVSKEFKVDVIDTIGSQRITKENKYHILTCVLNECNIIIDEEKYSLHYTETLLIPASINEYEIQGDCRVLCSYRP</sequence>
<protein>
    <recommendedName>
        <fullName evidence="3">Phosphohexomutase</fullName>
    </recommendedName>
    <alternativeName>
        <fullName evidence="4">Phosphomannose isomerase</fullName>
    </alternativeName>
</protein>
<feature type="active site" evidence="6">
    <location>
        <position position="187"/>
    </location>
</feature>
<gene>
    <name evidence="8" type="ORF">SAMN05444401_0828</name>
</gene>
<dbReference type="STRING" id="1121298.SAMN05444401_0828"/>
<dbReference type="GO" id="GO:0046872">
    <property type="term" value="F:metal ion binding"/>
    <property type="evidence" value="ECO:0007669"/>
    <property type="project" value="UniProtKB-KW"/>
</dbReference>
<dbReference type="InterPro" id="IPR051804">
    <property type="entry name" value="Carb_Metab_Reg_Kinase/Isom"/>
</dbReference>
<evidence type="ECO:0000256" key="4">
    <source>
        <dbReference type="ARBA" id="ARBA00030762"/>
    </source>
</evidence>
<accession>A0A1M6BM84</accession>
<evidence type="ECO:0000313" key="9">
    <source>
        <dbReference type="Proteomes" id="UP000184080"/>
    </source>
</evidence>
<feature type="binding site" evidence="5">
    <location>
        <position position="93"/>
    </location>
    <ligand>
        <name>Zn(2+)</name>
        <dbReference type="ChEBI" id="CHEBI:29105"/>
    </ligand>
</feature>
<dbReference type="PANTHER" id="PTHR42742:SF3">
    <property type="entry name" value="FRUCTOKINASE"/>
    <property type="match status" value="1"/>
</dbReference>
<keyword evidence="1 5" id="KW-0479">Metal-binding</keyword>
<dbReference type="CDD" id="cd07010">
    <property type="entry name" value="cupin_PMI_type_I_N_bac"/>
    <property type="match status" value="1"/>
</dbReference>
<evidence type="ECO:0000259" key="7">
    <source>
        <dbReference type="Pfam" id="PF21621"/>
    </source>
</evidence>
<comment type="cofactor">
    <cofactor evidence="5">
        <name>Zn(2+)</name>
        <dbReference type="ChEBI" id="CHEBI:29105"/>
    </cofactor>
    <text evidence="5">Binds 1 zinc ion per subunit.</text>
</comment>
<dbReference type="SUPFAM" id="SSF51182">
    <property type="entry name" value="RmlC-like cupins"/>
    <property type="match status" value="1"/>
</dbReference>
<dbReference type="InterPro" id="IPR011051">
    <property type="entry name" value="RmlC_Cupin_sf"/>
</dbReference>
<evidence type="ECO:0000256" key="3">
    <source>
        <dbReference type="ARBA" id="ARBA00029741"/>
    </source>
</evidence>
<dbReference type="InterPro" id="IPR014628">
    <property type="entry name" value="Man6P_isomerase_Firm_short"/>
</dbReference>
<dbReference type="Gene3D" id="2.60.120.10">
    <property type="entry name" value="Jelly Rolls"/>
    <property type="match status" value="2"/>
</dbReference>
<dbReference type="GO" id="GO:0004476">
    <property type="term" value="F:mannose-6-phosphate isomerase activity"/>
    <property type="evidence" value="ECO:0007669"/>
    <property type="project" value="InterPro"/>
</dbReference>
<keyword evidence="8" id="KW-0413">Isomerase</keyword>
<keyword evidence="9" id="KW-1185">Reference proteome</keyword>
<evidence type="ECO:0000256" key="5">
    <source>
        <dbReference type="PIRSR" id="PIRSR036894-1"/>
    </source>
</evidence>
<dbReference type="OrthoDB" id="9808275at2"/>
<dbReference type="InterPro" id="IPR014710">
    <property type="entry name" value="RmlC-like_jellyroll"/>
</dbReference>
<dbReference type="RefSeq" id="WP_073003920.1">
    <property type="nucleotide sequence ID" value="NZ_FQZO01000001.1"/>
</dbReference>
<feature type="binding site" evidence="5">
    <location>
        <position position="110"/>
    </location>
    <ligand>
        <name>Zn(2+)</name>
        <dbReference type="ChEBI" id="CHEBI:29105"/>
    </ligand>
</feature>
<dbReference type="AlphaFoldDB" id="A0A1M6BM84"/>
<proteinExistence type="predicted"/>
<dbReference type="Proteomes" id="UP000184080">
    <property type="component" value="Unassembled WGS sequence"/>
</dbReference>
<evidence type="ECO:0000256" key="6">
    <source>
        <dbReference type="PIRSR" id="PIRSR036894-2"/>
    </source>
</evidence>